<evidence type="ECO:0000256" key="6">
    <source>
        <dbReference type="ARBA" id="ARBA00023136"/>
    </source>
</evidence>
<gene>
    <name evidence="9" type="ORF">ALGA_2689</name>
</gene>
<organism evidence="9 10">
    <name type="scientific">Labilibaculum antarcticum</name>
    <dbReference type="NCBI Taxonomy" id="1717717"/>
    <lineage>
        <taxon>Bacteria</taxon>
        <taxon>Pseudomonadati</taxon>
        <taxon>Bacteroidota</taxon>
        <taxon>Bacteroidia</taxon>
        <taxon>Marinilabiliales</taxon>
        <taxon>Marinifilaceae</taxon>
        <taxon>Labilibaculum</taxon>
    </lineage>
</organism>
<keyword evidence="10" id="KW-1185">Reference proteome</keyword>
<keyword evidence="5 8" id="KW-1133">Transmembrane helix</keyword>
<evidence type="ECO:0008006" key="11">
    <source>
        <dbReference type="Google" id="ProtNLM"/>
    </source>
</evidence>
<accession>A0A1Y1CM05</accession>
<dbReference type="GO" id="GO:0140911">
    <property type="term" value="F:pore-forming activity"/>
    <property type="evidence" value="ECO:0007669"/>
    <property type="project" value="InterPro"/>
</dbReference>
<feature type="binding site" evidence="7">
    <location>
        <position position="204"/>
    </location>
    <ligand>
        <name>Zn(2+)</name>
        <dbReference type="ChEBI" id="CHEBI:29105"/>
    </ligand>
</feature>
<dbReference type="GO" id="GO:0046872">
    <property type="term" value="F:metal ion binding"/>
    <property type="evidence" value="ECO:0007669"/>
    <property type="project" value="UniProtKB-KW"/>
</dbReference>
<keyword evidence="3" id="KW-1003">Cell membrane</keyword>
<keyword evidence="6 8" id="KW-0472">Membrane</keyword>
<comment type="similarity">
    <text evidence="2">Belongs to the UPF0073 (Hly-III) family.</text>
</comment>
<evidence type="ECO:0000256" key="7">
    <source>
        <dbReference type="PIRSR" id="PIRSR604254-1"/>
    </source>
</evidence>
<feature type="transmembrane region" description="Helical" evidence="8">
    <location>
        <begin position="31"/>
        <end position="51"/>
    </location>
</feature>
<dbReference type="AlphaFoldDB" id="A0A1Y1CM05"/>
<evidence type="ECO:0000256" key="3">
    <source>
        <dbReference type="ARBA" id="ARBA00022475"/>
    </source>
</evidence>
<evidence type="ECO:0000256" key="8">
    <source>
        <dbReference type="SAM" id="Phobius"/>
    </source>
</evidence>
<feature type="binding site" evidence="7">
    <location>
        <position position="82"/>
    </location>
    <ligand>
        <name>Zn(2+)</name>
        <dbReference type="ChEBI" id="CHEBI:29105"/>
    </ligand>
</feature>
<dbReference type="KEGG" id="mbas:ALGA_2689"/>
<reference evidence="10" key="2">
    <citation type="journal article" date="2020" name="Antonie Van Leeuwenhoek">
        <title>Labilibaculum antarcticum sp. nov., a novel facultative anaerobic, psychrotorelant bacterium isolated from marine sediment of Antarctica.</title>
        <authorList>
            <person name="Watanabe M."/>
            <person name="Kojima H."/>
            <person name="Fukui M."/>
        </authorList>
    </citation>
    <scope>NUCLEOTIDE SEQUENCE [LARGE SCALE GENOMIC DNA]</scope>
    <source>
        <strain evidence="10">SPP2</strain>
    </source>
</reference>
<dbReference type="PANTHER" id="PTHR20855">
    <property type="entry name" value="ADIPOR/PROGESTIN RECEPTOR-RELATED"/>
    <property type="match status" value="1"/>
</dbReference>
<dbReference type="Proteomes" id="UP000218267">
    <property type="component" value="Chromosome"/>
</dbReference>
<protein>
    <recommendedName>
        <fullName evidence="11">Hemolysin D</fullName>
    </recommendedName>
</protein>
<proteinExistence type="inferred from homology"/>
<dbReference type="GO" id="GO:0005886">
    <property type="term" value="C:plasma membrane"/>
    <property type="evidence" value="ECO:0007669"/>
    <property type="project" value="UniProtKB-SubCell"/>
</dbReference>
<dbReference type="InterPro" id="IPR004254">
    <property type="entry name" value="AdipoR/HlyIII-related"/>
</dbReference>
<dbReference type="NCBIfam" id="TIGR01065">
    <property type="entry name" value="hlyIII"/>
    <property type="match status" value="1"/>
</dbReference>
<feature type="binding site" evidence="7">
    <location>
        <position position="208"/>
    </location>
    <ligand>
        <name>Zn(2+)</name>
        <dbReference type="ChEBI" id="CHEBI:29105"/>
    </ligand>
</feature>
<dbReference type="Pfam" id="PF03006">
    <property type="entry name" value="HlyIII"/>
    <property type="match status" value="1"/>
</dbReference>
<feature type="transmembrane region" description="Helical" evidence="8">
    <location>
        <begin position="58"/>
        <end position="78"/>
    </location>
</feature>
<feature type="transmembrane region" description="Helical" evidence="8">
    <location>
        <begin position="149"/>
        <end position="169"/>
    </location>
</feature>
<dbReference type="RefSeq" id="WP_162845444.1">
    <property type="nucleotide sequence ID" value="NZ_AP018042.1"/>
</dbReference>
<feature type="transmembrane region" description="Helical" evidence="8">
    <location>
        <begin position="176"/>
        <end position="198"/>
    </location>
</feature>
<feature type="transmembrane region" description="Helical" evidence="8">
    <location>
        <begin position="124"/>
        <end position="143"/>
    </location>
</feature>
<name>A0A1Y1CM05_9BACT</name>
<evidence type="ECO:0000256" key="2">
    <source>
        <dbReference type="ARBA" id="ARBA00008488"/>
    </source>
</evidence>
<keyword evidence="4 8" id="KW-0812">Transmembrane</keyword>
<keyword evidence="7" id="KW-0862">Zinc</keyword>
<feature type="transmembrane region" description="Helical" evidence="8">
    <location>
        <begin position="204"/>
        <end position="226"/>
    </location>
</feature>
<keyword evidence="7" id="KW-0479">Metal-binding</keyword>
<evidence type="ECO:0000256" key="1">
    <source>
        <dbReference type="ARBA" id="ARBA00004651"/>
    </source>
</evidence>
<evidence type="ECO:0000256" key="5">
    <source>
        <dbReference type="ARBA" id="ARBA00022989"/>
    </source>
</evidence>
<evidence type="ECO:0000313" key="9">
    <source>
        <dbReference type="EMBL" id="BAX81002.1"/>
    </source>
</evidence>
<evidence type="ECO:0000313" key="10">
    <source>
        <dbReference type="Proteomes" id="UP000218267"/>
    </source>
</evidence>
<dbReference type="InterPro" id="IPR005744">
    <property type="entry name" value="Hy-lIII"/>
</dbReference>
<reference evidence="9 10" key="1">
    <citation type="journal article" date="2018" name="Mar. Genomics">
        <title>Complete genome sequence of Marinifilaceae bacterium strain SPP2, isolated from the Antarctic marine sediment.</title>
        <authorList>
            <person name="Watanabe M."/>
            <person name="Kojima H."/>
            <person name="Fukui M."/>
        </authorList>
    </citation>
    <scope>NUCLEOTIDE SEQUENCE [LARGE SCALE GENOMIC DNA]</scope>
    <source>
        <strain evidence="9 10">SPP2</strain>
    </source>
</reference>
<dbReference type="EMBL" id="AP018042">
    <property type="protein sequence ID" value="BAX81002.1"/>
    <property type="molecule type" value="Genomic_DNA"/>
</dbReference>
<feature type="transmembrane region" description="Helical" evidence="8">
    <location>
        <begin position="98"/>
        <end position="117"/>
    </location>
</feature>
<dbReference type="PANTHER" id="PTHR20855:SF3">
    <property type="entry name" value="LD03007P"/>
    <property type="match status" value="1"/>
</dbReference>
<evidence type="ECO:0000256" key="4">
    <source>
        <dbReference type="ARBA" id="ARBA00022692"/>
    </source>
</evidence>
<comment type="subcellular location">
    <subcellularLocation>
        <location evidence="1">Cell membrane</location>
        <topology evidence="1">Multi-pass membrane protein</topology>
    </subcellularLocation>
</comment>
<sequence length="227" mass="26452">MKWILLLVSWVGAEKERFLSDKEAIHELANWISHGLGLVFGIPAGLWLLSIAYKTQNLSGFIACLLFVIAFNLLYASSSVYHYMVGSPNRKLFRKFDHISIFFMIAGTYTPFLVIYLNNEVGRLYLMILWGLVVVGIFYKIFLLGKYRWISLMLYIFMGWILFFNFSAFSSSLPALCLQWIIVGGIFYMLGVVFYVWRKLPFNHFIWHLFVFGGSFSHFIAVYYCII</sequence>